<accession>A0A2P2ECP6</accession>
<evidence type="ECO:0000313" key="8">
    <source>
        <dbReference type="EMBL" id="GBF58814.1"/>
    </source>
</evidence>
<evidence type="ECO:0000256" key="3">
    <source>
        <dbReference type="ARBA" id="ARBA00022692"/>
    </source>
</evidence>
<feature type="domain" description="VTT" evidence="7">
    <location>
        <begin position="81"/>
        <end position="193"/>
    </location>
</feature>
<feature type="transmembrane region" description="Helical" evidence="6">
    <location>
        <begin position="100"/>
        <end position="125"/>
    </location>
</feature>
<dbReference type="GO" id="GO:0005886">
    <property type="term" value="C:plasma membrane"/>
    <property type="evidence" value="ECO:0007669"/>
    <property type="project" value="UniProtKB-SubCell"/>
</dbReference>
<sequence length="241" mass="25402">MTGWLDRFYRFFTEMDSTAARAVWVAFILFSIAGVVLTAGMMFVDLDQGSIAQFLRGLRDVWWAPVAVTATFTTLAFIGAPQVVLIAATVAVFGPSEGIVLSWIATLVSALVGFAMGRVGGAAALKKLLGGRGTRALSFIGKNGLLASLIIRLVPSGPFIVCNMALGAAKVRFLSFLGGTGIGILPKICLVAFGAHGLGEVLKGENQGAIWFFVAAIALYLVLVLVVRPLLNRQAAQQGLD</sequence>
<dbReference type="EMBL" id="BFBR01000008">
    <property type="protein sequence ID" value="GBF58814.1"/>
    <property type="molecule type" value="Genomic_DNA"/>
</dbReference>
<evidence type="ECO:0000256" key="5">
    <source>
        <dbReference type="ARBA" id="ARBA00023136"/>
    </source>
</evidence>
<dbReference type="Proteomes" id="UP000245086">
    <property type="component" value="Unassembled WGS sequence"/>
</dbReference>
<feature type="transmembrane region" description="Helical" evidence="6">
    <location>
        <begin position="21"/>
        <end position="43"/>
    </location>
</feature>
<evidence type="ECO:0000256" key="1">
    <source>
        <dbReference type="ARBA" id="ARBA00004651"/>
    </source>
</evidence>
<evidence type="ECO:0000259" key="7">
    <source>
        <dbReference type="Pfam" id="PF09335"/>
    </source>
</evidence>
<feature type="transmembrane region" description="Helical" evidence="6">
    <location>
        <begin position="173"/>
        <end position="198"/>
    </location>
</feature>
<keyword evidence="5 6" id="KW-0472">Membrane</keyword>
<evidence type="ECO:0000256" key="4">
    <source>
        <dbReference type="ARBA" id="ARBA00022989"/>
    </source>
</evidence>
<comment type="caution">
    <text evidence="8">The sequence shown here is derived from an EMBL/GenBank/DDBJ whole genome shotgun (WGS) entry which is preliminary data.</text>
</comment>
<keyword evidence="2 6" id="KW-1003">Cell membrane</keyword>
<keyword evidence="9" id="KW-1185">Reference proteome</keyword>
<reference evidence="8" key="1">
    <citation type="journal article" date="2018" name="Genome Announc.">
        <title>Draft Genome Sequence of "Candidatus Phycosocius bacilliformis," an Alphaproteobacterial Ectosymbiont of the Hydrocarbon-Producing Green Alga Botryococcus braunii.</title>
        <authorList>
            <person name="Tanabe Y."/>
            <person name="Yamaguchi H."/>
            <person name="Watanabe M.M."/>
        </authorList>
    </citation>
    <scope>NUCLEOTIDE SEQUENCE [LARGE SCALE GENOMIC DNA]</scope>
    <source>
        <strain evidence="8">BOTRYCO-2</strain>
    </source>
</reference>
<comment type="subcellular location">
    <subcellularLocation>
        <location evidence="1 6">Cell membrane</location>
        <topology evidence="1 6">Multi-pass membrane protein</topology>
    </subcellularLocation>
</comment>
<evidence type="ECO:0000313" key="9">
    <source>
        <dbReference type="Proteomes" id="UP000245086"/>
    </source>
</evidence>
<dbReference type="PANTHER" id="PTHR12677:SF59">
    <property type="entry name" value="GOLGI APPARATUS MEMBRANE PROTEIN TVP38-RELATED"/>
    <property type="match status" value="1"/>
</dbReference>
<dbReference type="PANTHER" id="PTHR12677">
    <property type="entry name" value="GOLGI APPARATUS MEMBRANE PROTEIN TVP38-RELATED"/>
    <property type="match status" value="1"/>
</dbReference>
<evidence type="ECO:0000256" key="6">
    <source>
        <dbReference type="RuleBase" id="RU366058"/>
    </source>
</evidence>
<name>A0A2P2ECP6_9PROT</name>
<protein>
    <recommendedName>
        <fullName evidence="6">TVP38/TMEM64 family membrane protein</fullName>
    </recommendedName>
</protein>
<gene>
    <name evidence="8" type="primary">ydjZ_1</name>
    <name evidence="8" type="ORF">PbB2_02502</name>
</gene>
<feature type="transmembrane region" description="Helical" evidence="6">
    <location>
        <begin position="63"/>
        <end position="93"/>
    </location>
</feature>
<keyword evidence="4 6" id="KW-1133">Transmembrane helix</keyword>
<feature type="transmembrane region" description="Helical" evidence="6">
    <location>
        <begin position="145"/>
        <end position="166"/>
    </location>
</feature>
<feature type="transmembrane region" description="Helical" evidence="6">
    <location>
        <begin position="210"/>
        <end position="231"/>
    </location>
</feature>
<dbReference type="InterPro" id="IPR032816">
    <property type="entry name" value="VTT_dom"/>
</dbReference>
<comment type="similarity">
    <text evidence="6">Belongs to the TVP38/TMEM64 family.</text>
</comment>
<dbReference type="OrthoDB" id="9814092at2"/>
<keyword evidence="3 6" id="KW-0812">Transmembrane</keyword>
<organism evidence="8 9">
    <name type="scientific">Candidatus Phycosocius bacilliformis</name>
    <dbReference type="NCBI Taxonomy" id="1445552"/>
    <lineage>
        <taxon>Bacteria</taxon>
        <taxon>Pseudomonadati</taxon>
        <taxon>Pseudomonadota</taxon>
        <taxon>Alphaproteobacteria</taxon>
        <taxon>Caulobacterales</taxon>
        <taxon>Caulobacterales incertae sedis</taxon>
        <taxon>Candidatus Phycosocius</taxon>
    </lineage>
</organism>
<dbReference type="RefSeq" id="WP_108985678.1">
    <property type="nucleotide sequence ID" value="NZ_BFBR01000008.1"/>
</dbReference>
<evidence type="ECO:0000256" key="2">
    <source>
        <dbReference type="ARBA" id="ARBA00022475"/>
    </source>
</evidence>
<proteinExistence type="inferred from homology"/>
<dbReference type="InterPro" id="IPR015414">
    <property type="entry name" value="TMEM64"/>
</dbReference>
<dbReference type="Pfam" id="PF09335">
    <property type="entry name" value="VTT_dom"/>
    <property type="match status" value="1"/>
</dbReference>
<dbReference type="AlphaFoldDB" id="A0A2P2ECP6"/>